<gene>
    <name evidence="2" type="ORF">GCM10009863_43050</name>
</gene>
<organism evidence="2 3">
    <name type="scientific">Streptomyces axinellae</name>
    <dbReference type="NCBI Taxonomy" id="552788"/>
    <lineage>
        <taxon>Bacteria</taxon>
        <taxon>Bacillati</taxon>
        <taxon>Actinomycetota</taxon>
        <taxon>Actinomycetes</taxon>
        <taxon>Kitasatosporales</taxon>
        <taxon>Streptomycetaceae</taxon>
        <taxon>Streptomyces</taxon>
    </lineage>
</organism>
<protein>
    <recommendedName>
        <fullName evidence="4">SRPBCC domain-containing protein</fullName>
    </recommendedName>
</protein>
<dbReference type="Gene3D" id="3.30.530.20">
    <property type="match status" value="1"/>
</dbReference>
<evidence type="ECO:0000313" key="2">
    <source>
        <dbReference type="EMBL" id="GAA2623997.1"/>
    </source>
</evidence>
<dbReference type="Proteomes" id="UP001501447">
    <property type="component" value="Unassembled WGS sequence"/>
</dbReference>
<proteinExistence type="predicted"/>
<dbReference type="SUPFAM" id="SSF55961">
    <property type="entry name" value="Bet v1-like"/>
    <property type="match status" value="1"/>
</dbReference>
<name>A0ABP6CR94_9ACTN</name>
<dbReference type="RefSeq" id="WP_344567971.1">
    <property type="nucleotide sequence ID" value="NZ_BAAARJ010000014.1"/>
</dbReference>
<dbReference type="InterPro" id="IPR023393">
    <property type="entry name" value="START-like_dom_sf"/>
</dbReference>
<comment type="caution">
    <text evidence="2">The sequence shown here is derived from an EMBL/GenBank/DDBJ whole genome shotgun (WGS) entry which is preliminary data.</text>
</comment>
<accession>A0ABP6CR94</accession>
<feature type="compositionally biased region" description="Polar residues" evidence="1">
    <location>
        <begin position="1"/>
        <end position="12"/>
    </location>
</feature>
<feature type="compositionally biased region" description="Gly residues" evidence="1">
    <location>
        <begin position="81"/>
        <end position="101"/>
    </location>
</feature>
<evidence type="ECO:0000313" key="3">
    <source>
        <dbReference type="Proteomes" id="UP001501447"/>
    </source>
</evidence>
<reference evidence="3" key="1">
    <citation type="journal article" date="2019" name="Int. J. Syst. Evol. Microbiol.">
        <title>The Global Catalogue of Microorganisms (GCM) 10K type strain sequencing project: providing services to taxonomists for standard genome sequencing and annotation.</title>
        <authorList>
            <consortium name="The Broad Institute Genomics Platform"/>
            <consortium name="The Broad Institute Genome Sequencing Center for Infectious Disease"/>
            <person name="Wu L."/>
            <person name="Ma J."/>
        </authorList>
    </citation>
    <scope>NUCLEOTIDE SEQUENCE [LARGE SCALE GENOMIC DNA]</scope>
    <source>
        <strain evidence="3">JCM 16373</strain>
    </source>
</reference>
<evidence type="ECO:0000256" key="1">
    <source>
        <dbReference type="SAM" id="MobiDB-lite"/>
    </source>
</evidence>
<evidence type="ECO:0008006" key="4">
    <source>
        <dbReference type="Google" id="ProtNLM"/>
    </source>
</evidence>
<feature type="region of interest" description="Disordered" evidence="1">
    <location>
        <begin position="1"/>
        <end position="20"/>
    </location>
</feature>
<dbReference type="EMBL" id="BAAARJ010000014">
    <property type="protein sequence ID" value="GAA2623997.1"/>
    <property type="molecule type" value="Genomic_DNA"/>
</dbReference>
<feature type="region of interest" description="Disordered" evidence="1">
    <location>
        <begin position="76"/>
        <end position="101"/>
    </location>
</feature>
<sequence>MSTDSQAPSQSYGIPYGTARSSPGGDAHTISFELAFPRPVETVWEAVATPEGLRSWLASAHPFEPGPGGAVALRWLDGGEDAGSGPGAGATSGPDAGAGGAAAAGRITAWSRRRLAEYTVGNRGSFGFTLKGTADDDRTRVRFRNDFTGDAACLLDRLAGWHHHFELLKEELEGRAGPPGHSSPAGVWAPDRFSALRAEYAGRLP</sequence>
<keyword evidence="3" id="KW-1185">Reference proteome</keyword>